<name>A0A0J9S4H8_PLAVI</name>
<evidence type="ECO:0000256" key="1">
    <source>
        <dbReference type="SAM" id="MobiDB-lite"/>
    </source>
</evidence>
<sequence>MSTTVKFVSYKPNTQFDEEECTNLYVEISEQIENRITKFDNTDDANILNECYNLEKYLDEQNESYEKCYEYPDMLYSLNIKKKITELLNQSTKYPKCSKESTQDEERDKLKFETNELCKGPPCDKKVISPEESNATTSSHTEKLTAAESPDPKRLSENNQQHHTGESSERGSERPESLQQILPNASGVTSDPPPGNNTHLSVSTLPGATAPQTLISAKESIANGTVSSHSASLIEDRSDMSQESYQTDQYGLDKINMRGYIVNQYEIVDNGIDTNDPKFVTHFKLLYKPSKNPPYMISSEISNDRTYQFADNHQSVLSISTPVTALPSLELVSETGKPE</sequence>
<evidence type="ECO:0000313" key="2">
    <source>
        <dbReference type="EMBL" id="KMZ77621.1"/>
    </source>
</evidence>
<evidence type="ECO:0000313" key="3">
    <source>
        <dbReference type="Proteomes" id="UP000053562"/>
    </source>
</evidence>
<proteinExistence type="predicted"/>
<feature type="compositionally biased region" description="Basic and acidic residues" evidence="1">
    <location>
        <begin position="140"/>
        <end position="156"/>
    </location>
</feature>
<feature type="region of interest" description="Disordered" evidence="1">
    <location>
        <begin position="121"/>
        <end position="205"/>
    </location>
</feature>
<gene>
    <name evidence="2" type="ORF">PVIIG_01589</name>
</gene>
<organism evidence="2 3">
    <name type="scientific">Plasmodium vivax India VII</name>
    <dbReference type="NCBI Taxonomy" id="1077284"/>
    <lineage>
        <taxon>Eukaryota</taxon>
        <taxon>Sar</taxon>
        <taxon>Alveolata</taxon>
        <taxon>Apicomplexa</taxon>
        <taxon>Aconoidasida</taxon>
        <taxon>Haemosporida</taxon>
        <taxon>Plasmodiidae</taxon>
        <taxon>Plasmodium</taxon>
        <taxon>Plasmodium (Plasmodium)</taxon>
    </lineage>
</organism>
<dbReference type="Proteomes" id="UP000053562">
    <property type="component" value="Unassembled WGS sequence"/>
</dbReference>
<dbReference type="EMBL" id="KQ234389">
    <property type="protein sequence ID" value="KMZ77621.1"/>
    <property type="molecule type" value="Genomic_DNA"/>
</dbReference>
<dbReference type="OrthoDB" id="388988at2759"/>
<dbReference type="AlphaFoldDB" id="A0A0J9S4H8"/>
<accession>A0A0J9S4H8</accession>
<reference evidence="2 3" key="1">
    <citation type="submission" date="2011-08" db="EMBL/GenBank/DDBJ databases">
        <title>The Genome Sequence of Plasmodium vivax India VII.</title>
        <authorList>
            <consortium name="The Broad Institute Genome Sequencing Platform"/>
            <consortium name="The Broad Institute Genome Sequencing Center for Infectious Disease"/>
            <person name="Neafsey D."/>
            <person name="Carlton J."/>
            <person name="Barnwell J."/>
            <person name="Collins W."/>
            <person name="Escalante A."/>
            <person name="Mullikin J."/>
            <person name="Saul A."/>
            <person name="Guigo R."/>
            <person name="Camara F."/>
            <person name="Young S.K."/>
            <person name="Zeng Q."/>
            <person name="Gargeya S."/>
            <person name="Fitzgerald M."/>
            <person name="Haas B."/>
            <person name="Abouelleil A."/>
            <person name="Alvarado L."/>
            <person name="Arachchi H.M."/>
            <person name="Berlin A."/>
            <person name="Brown A."/>
            <person name="Chapman S.B."/>
            <person name="Chen Z."/>
            <person name="Dunbar C."/>
            <person name="Freedman E."/>
            <person name="Gearin G."/>
            <person name="Gellesch M."/>
            <person name="Goldberg J."/>
            <person name="Griggs A."/>
            <person name="Gujja S."/>
            <person name="Heiman D."/>
            <person name="Howarth C."/>
            <person name="Larson L."/>
            <person name="Lui A."/>
            <person name="MacDonald P.J.P."/>
            <person name="Montmayeur A."/>
            <person name="Murphy C."/>
            <person name="Neiman D."/>
            <person name="Pearson M."/>
            <person name="Priest M."/>
            <person name="Roberts A."/>
            <person name="Saif S."/>
            <person name="Shea T."/>
            <person name="Shenoy N."/>
            <person name="Sisk P."/>
            <person name="Stolte C."/>
            <person name="Sykes S."/>
            <person name="Wortman J."/>
            <person name="Nusbaum C."/>
            <person name="Birren B."/>
        </authorList>
    </citation>
    <scope>NUCLEOTIDE SEQUENCE [LARGE SCALE GENOMIC DNA]</scope>
    <source>
        <strain evidence="2 3">India VII</strain>
    </source>
</reference>
<feature type="compositionally biased region" description="Polar residues" evidence="1">
    <location>
        <begin position="178"/>
        <end position="189"/>
    </location>
</feature>
<feature type="compositionally biased region" description="Polar residues" evidence="1">
    <location>
        <begin position="196"/>
        <end position="205"/>
    </location>
</feature>
<protein>
    <submittedName>
        <fullName evidence="2">Uncharacterized protein</fullName>
    </submittedName>
</protein>
<feature type="compositionally biased region" description="Basic and acidic residues" evidence="1">
    <location>
        <begin position="163"/>
        <end position="176"/>
    </location>
</feature>